<evidence type="ECO:0000313" key="7">
    <source>
        <dbReference type="Proteomes" id="UP001202328"/>
    </source>
</evidence>
<dbReference type="GO" id="GO:0005886">
    <property type="term" value="C:plasma membrane"/>
    <property type="evidence" value="ECO:0007669"/>
    <property type="project" value="TreeGrafter"/>
</dbReference>
<dbReference type="PANTHER" id="PTHR33021:SF339">
    <property type="entry name" value="OS07G0570600 PROTEIN"/>
    <property type="match status" value="1"/>
</dbReference>
<feature type="region of interest" description="Disordered" evidence="3">
    <location>
        <begin position="155"/>
        <end position="187"/>
    </location>
</feature>
<feature type="signal peptide" evidence="4">
    <location>
        <begin position="1"/>
        <end position="24"/>
    </location>
</feature>
<keyword evidence="2" id="KW-0325">Glycoprotein</keyword>
<proteinExistence type="predicted"/>
<evidence type="ECO:0000256" key="1">
    <source>
        <dbReference type="ARBA" id="ARBA00023157"/>
    </source>
</evidence>
<dbReference type="PROSITE" id="PS51485">
    <property type="entry name" value="PHYTOCYANIN"/>
    <property type="match status" value="1"/>
</dbReference>
<dbReference type="SUPFAM" id="SSF49503">
    <property type="entry name" value="Cupredoxins"/>
    <property type="match status" value="1"/>
</dbReference>
<dbReference type="GO" id="GO:0009055">
    <property type="term" value="F:electron transfer activity"/>
    <property type="evidence" value="ECO:0007669"/>
    <property type="project" value="InterPro"/>
</dbReference>
<dbReference type="PANTHER" id="PTHR33021">
    <property type="entry name" value="BLUE COPPER PROTEIN"/>
    <property type="match status" value="1"/>
</dbReference>
<dbReference type="Proteomes" id="UP001202328">
    <property type="component" value="Unassembled WGS sequence"/>
</dbReference>
<dbReference type="Gene3D" id="2.60.40.420">
    <property type="entry name" value="Cupredoxins - blue copper proteins"/>
    <property type="match status" value="1"/>
</dbReference>
<sequence length="222" mass="24042">MGFNSKFLFSFVLLAVAVPLMVNAVVWNVGDSAGWSGQAQFDYAHWAARPAFLVGDDSLRFVYDPNITNVLEVTYCDFKSCNPTSPLATYNTGDDTVPITKDGHQYFISGNPVDCRNGLKVDILAYDSAYLRYWRSDYGPNGYIAIPYMEPREDQTMSCDSSTGGAAASSPTSTEAGGEAKTVNMSPTWSLPPTSSASKFCSNSLLLELVAALVVPTLGFVY</sequence>
<evidence type="ECO:0000256" key="3">
    <source>
        <dbReference type="SAM" id="MobiDB-lite"/>
    </source>
</evidence>
<reference evidence="6" key="1">
    <citation type="submission" date="2022-04" db="EMBL/GenBank/DDBJ databases">
        <title>A functionally conserved STORR gene fusion in Papaver species that diverged 16.8 million years ago.</title>
        <authorList>
            <person name="Catania T."/>
        </authorList>
    </citation>
    <scope>NUCLEOTIDE SEQUENCE</scope>
    <source>
        <strain evidence="6">S-188037</strain>
    </source>
</reference>
<evidence type="ECO:0000259" key="5">
    <source>
        <dbReference type="PROSITE" id="PS51485"/>
    </source>
</evidence>
<gene>
    <name evidence="6" type="ORF">MKW98_032287</name>
</gene>
<dbReference type="EMBL" id="JAJJMB010011222">
    <property type="protein sequence ID" value="KAI3903633.1"/>
    <property type="molecule type" value="Genomic_DNA"/>
</dbReference>
<protein>
    <recommendedName>
        <fullName evidence="5">Phytocyanin domain-containing protein</fullName>
    </recommendedName>
</protein>
<evidence type="ECO:0000256" key="4">
    <source>
        <dbReference type="SAM" id="SignalP"/>
    </source>
</evidence>
<comment type="caution">
    <text evidence="6">The sequence shown here is derived from an EMBL/GenBank/DDBJ whole genome shotgun (WGS) entry which is preliminary data.</text>
</comment>
<evidence type="ECO:0000313" key="6">
    <source>
        <dbReference type="EMBL" id="KAI3903633.1"/>
    </source>
</evidence>
<dbReference type="AlphaFoldDB" id="A0AAD4XEA7"/>
<keyword evidence="1" id="KW-1015">Disulfide bond</keyword>
<feature type="domain" description="Phytocyanin" evidence="5">
    <location>
        <begin position="25"/>
        <end position="127"/>
    </location>
</feature>
<accession>A0AAD4XEA7</accession>
<dbReference type="InterPro" id="IPR003245">
    <property type="entry name" value="Phytocyanin_dom"/>
</dbReference>
<keyword evidence="7" id="KW-1185">Reference proteome</keyword>
<dbReference type="InterPro" id="IPR008972">
    <property type="entry name" value="Cupredoxin"/>
</dbReference>
<name>A0AAD4XEA7_9MAGN</name>
<keyword evidence="4" id="KW-0732">Signal</keyword>
<dbReference type="FunFam" id="2.60.40.420:FF:000034">
    <property type="entry name" value="Cupredoxin superfamily protein"/>
    <property type="match status" value="1"/>
</dbReference>
<dbReference type="Pfam" id="PF02298">
    <property type="entry name" value="Cu_bind_like"/>
    <property type="match status" value="1"/>
</dbReference>
<dbReference type="InterPro" id="IPR039391">
    <property type="entry name" value="Phytocyanin-like"/>
</dbReference>
<feature type="compositionally biased region" description="Low complexity" evidence="3">
    <location>
        <begin position="161"/>
        <end position="177"/>
    </location>
</feature>
<organism evidence="6 7">
    <name type="scientific">Papaver atlanticum</name>
    <dbReference type="NCBI Taxonomy" id="357466"/>
    <lineage>
        <taxon>Eukaryota</taxon>
        <taxon>Viridiplantae</taxon>
        <taxon>Streptophyta</taxon>
        <taxon>Embryophyta</taxon>
        <taxon>Tracheophyta</taxon>
        <taxon>Spermatophyta</taxon>
        <taxon>Magnoliopsida</taxon>
        <taxon>Ranunculales</taxon>
        <taxon>Papaveraceae</taxon>
        <taxon>Papaveroideae</taxon>
        <taxon>Papaver</taxon>
    </lineage>
</organism>
<feature type="chain" id="PRO_5042221010" description="Phytocyanin domain-containing protein" evidence="4">
    <location>
        <begin position="25"/>
        <end position="222"/>
    </location>
</feature>
<evidence type="ECO:0000256" key="2">
    <source>
        <dbReference type="ARBA" id="ARBA00023180"/>
    </source>
</evidence>